<organism evidence="3 4">
    <name type="scientific">Spinacia oleracea</name>
    <name type="common">Spinach</name>
    <dbReference type="NCBI Taxonomy" id="3562"/>
    <lineage>
        <taxon>Eukaryota</taxon>
        <taxon>Viridiplantae</taxon>
        <taxon>Streptophyta</taxon>
        <taxon>Embryophyta</taxon>
        <taxon>Tracheophyta</taxon>
        <taxon>Spermatophyta</taxon>
        <taxon>Magnoliopsida</taxon>
        <taxon>eudicotyledons</taxon>
        <taxon>Gunneridae</taxon>
        <taxon>Pentapetalae</taxon>
        <taxon>Caryophyllales</taxon>
        <taxon>Chenopodiaceae</taxon>
        <taxon>Chenopodioideae</taxon>
        <taxon>Anserineae</taxon>
        <taxon>Spinacia</taxon>
    </lineage>
</organism>
<keyword evidence="2" id="KW-1133">Transmembrane helix</keyword>
<evidence type="ECO:0000256" key="2">
    <source>
        <dbReference type="SAM" id="Phobius"/>
    </source>
</evidence>
<dbReference type="PANTHER" id="PTHR34379:SF3">
    <property type="entry name" value="PROTEIN, PUTATIVE-RELATED"/>
    <property type="match status" value="1"/>
</dbReference>
<dbReference type="OrthoDB" id="1886721at2759"/>
<keyword evidence="2" id="KW-0812">Transmembrane</keyword>
<feature type="transmembrane region" description="Helical" evidence="2">
    <location>
        <begin position="169"/>
        <end position="196"/>
    </location>
</feature>
<gene>
    <name evidence="4" type="primary">LOC110785012</name>
</gene>
<keyword evidence="3" id="KW-1185">Reference proteome</keyword>
<dbReference type="KEGG" id="soe:110785012"/>
<evidence type="ECO:0000256" key="1">
    <source>
        <dbReference type="SAM" id="MobiDB-lite"/>
    </source>
</evidence>
<dbReference type="RefSeq" id="XP_021845147.1">
    <property type="nucleotide sequence ID" value="XM_021989455.2"/>
</dbReference>
<dbReference type="AlphaFoldDB" id="A0A9R0I9R4"/>
<sequence length="244" mass="27494">MAPNQKTTQQKRPKTNCFLACFGFPPKTTSSSSSSSSKKKPKKIDARKKFLKLKLHWPKLKVMIIEKKRFIFDPKAAALKASHDLMFEATKVQNHLKQRIDHHHFSTIQEVPSKGSITHQDNNQSDLKNQSICATCHHHKQDPATPKAAVIQRSISGNKLVTKDPSIGVAIMVAMLIIMSIWGRLCAILCMSAWLYCIPFFRRVPNHTNSKLGTDNLNPELNKKKVVLQQGLLQRDHKTGIGIS</sequence>
<keyword evidence="2" id="KW-0472">Membrane</keyword>
<proteinExistence type="predicted"/>
<reference evidence="4" key="2">
    <citation type="submission" date="2025-08" db="UniProtKB">
        <authorList>
            <consortium name="RefSeq"/>
        </authorList>
    </citation>
    <scope>IDENTIFICATION</scope>
    <source>
        <tissue evidence="4">Leaf</tissue>
    </source>
</reference>
<evidence type="ECO:0000313" key="4">
    <source>
        <dbReference type="RefSeq" id="XP_021845147.1"/>
    </source>
</evidence>
<dbReference type="Proteomes" id="UP000813463">
    <property type="component" value="Chromosome 2"/>
</dbReference>
<dbReference type="PANTHER" id="PTHR34379">
    <property type="entry name" value="OS07G0553800 PROTEIN"/>
    <property type="match status" value="1"/>
</dbReference>
<feature type="compositionally biased region" description="Low complexity" evidence="1">
    <location>
        <begin position="25"/>
        <end position="36"/>
    </location>
</feature>
<name>A0A9R0I9R4_SPIOL</name>
<dbReference type="GeneID" id="110785012"/>
<protein>
    <submittedName>
        <fullName evidence="4">Uncharacterized protein</fullName>
    </submittedName>
</protein>
<accession>A0A9R0I9R4</accession>
<evidence type="ECO:0000313" key="3">
    <source>
        <dbReference type="Proteomes" id="UP000813463"/>
    </source>
</evidence>
<feature type="region of interest" description="Disordered" evidence="1">
    <location>
        <begin position="25"/>
        <end position="44"/>
    </location>
</feature>
<dbReference type="InterPro" id="IPR040411">
    <property type="entry name" value="At5g23160-like"/>
</dbReference>
<reference evidence="3" key="1">
    <citation type="journal article" date="2021" name="Nat. Commun.">
        <title>Genomic analyses provide insights into spinach domestication and the genetic basis of agronomic traits.</title>
        <authorList>
            <person name="Cai X."/>
            <person name="Sun X."/>
            <person name="Xu C."/>
            <person name="Sun H."/>
            <person name="Wang X."/>
            <person name="Ge C."/>
            <person name="Zhang Z."/>
            <person name="Wang Q."/>
            <person name="Fei Z."/>
            <person name="Jiao C."/>
            <person name="Wang Q."/>
        </authorList>
    </citation>
    <scope>NUCLEOTIDE SEQUENCE [LARGE SCALE GENOMIC DNA]</scope>
    <source>
        <strain evidence="3">cv. Varoflay</strain>
    </source>
</reference>